<dbReference type="GO" id="GO:0015086">
    <property type="term" value="F:cadmium ion transmembrane transporter activity"/>
    <property type="evidence" value="ECO:0007669"/>
    <property type="project" value="TreeGrafter"/>
</dbReference>
<dbReference type="GO" id="GO:0005384">
    <property type="term" value="F:manganese ion transmembrane transporter activity"/>
    <property type="evidence" value="ECO:0007669"/>
    <property type="project" value="TreeGrafter"/>
</dbReference>
<dbReference type="GO" id="GO:0046872">
    <property type="term" value="F:metal ion binding"/>
    <property type="evidence" value="ECO:0007669"/>
    <property type="project" value="UniProtKB-UniRule"/>
</dbReference>
<keyword evidence="6" id="KW-1003">Cell membrane</keyword>
<dbReference type="Pfam" id="PF01566">
    <property type="entry name" value="Nramp"/>
    <property type="match status" value="1"/>
</dbReference>
<sequence length="433" mass="45656">MNPPTVLEAAAAATSDGAPIAISPLRALRSRGKVRGVVGMLGPAFVAAVAYIDPGNFATNIAGGAKYGYMLLWVIVAANLMAMLVQYLSAKTGIATGKNLPELCREHFPKPVTFGLWLQAEAIAIATDLAEFVGAAIALNLLFGVPPFVAGLMTAVVAFAILELQTRGHRKFEIAITGFLAIVFLGFMYDLLQVGVDTREFAKGLIPTFQGTDSILLAVGILGATVMPHVVYLHSALTSRRIKPESTSEKRELLNFERLDVFLAMGLAGIINISMLVVAAQLFHNSGLTDVDSIEGAHLGFTTLLGGGAALAFAVALLASGLSSSSVGTFAGQVVMQGFINRRIPLFARRAVTMAPSLVILAIGVNPSTTLVISQVVLSFGIPFALVPMVLLTRRVDIMGALVNRRLTTVVAGIVAFLIICLNGFLLYDTFLG</sequence>
<feature type="transmembrane region" description="Helical" evidence="6">
    <location>
        <begin position="67"/>
        <end position="88"/>
    </location>
</feature>
<dbReference type="GO" id="GO:0005886">
    <property type="term" value="C:plasma membrane"/>
    <property type="evidence" value="ECO:0007669"/>
    <property type="project" value="UniProtKB-SubCell"/>
</dbReference>
<dbReference type="PRINTS" id="PR00447">
    <property type="entry name" value="NATRESASSCMP"/>
</dbReference>
<evidence type="ECO:0000313" key="7">
    <source>
        <dbReference type="EMBL" id="MDA0163946.1"/>
    </source>
</evidence>
<dbReference type="PANTHER" id="PTHR11706">
    <property type="entry name" value="SOLUTE CARRIER PROTEIN FAMILY 11 MEMBER"/>
    <property type="match status" value="1"/>
</dbReference>
<dbReference type="EMBL" id="JAPDOD010000029">
    <property type="protein sequence ID" value="MDA0163946.1"/>
    <property type="molecule type" value="Genomic_DNA"/>
</dbReference>
<evidence type="ECO:0000256" key="4">
    <source>
        <dbReference type="ARBA" id="ARBA00022989"/>
    </source>
</evidence>
<feature type="transmembrane region" description="Helical" evidence="6">
    <location>
        <begin position="215"/>
        <end position="238"/>
    </location>
</feature>
<dbReference type="InterPro" id="IPR001046">
    <property type="entry name" value="NRAMP_fam"/>
</dbReference>
<evidence type="ECO:0000313" key="8">
    <source>
        <dbReference type="Proteomes" id="UP001149140"/>
    </source>
</evidence>
<keyword evidence="6" id="KW-0769">Symport</keyword>
<keyword evidence="4 6" id="KW-1133">Transmembrane helix</keyword>
<gene>
    <name evidence="6" type="primary">mntH</name>
    <name evidence="7" type="ORF">OM076_26985</name>
</gene>
<feature type="transmembrane region" description="Helical" evidence="6">
    <location>
        <begin position="132"/>
        <end position="162"/>
    </location>
</feature>
<feature type="transmembrane region" description="Helical" evidence="6">
    <location>
        <begin position="407"/>
        <end position="428"/>
    </location>
</feature>
<comment type="subcellular location">
    <subcellularLocation>
        <location evidence="6">Cell membrane</location>
        <topology evidence="6">Multi-pass membrane protein</topology>
    </subcellularLocation>
    <subcellularLocation>
        <location evidence="1">Membrane</location>
        <topology evidence="1">Multi-pass membrane protein</topology>
    </subcellularLocation>
</comment>
<dbReference type="NCBIfam" id="NF037982">
    <property type="entry name" value="Nramp_1"/>
    <property type="match status" value="1"/>
</dbReference>
<dbReference type="RefSeq" id="WP_270043195.1">
    <property type="nucleotide sequence ID" value="NZ_JAPDOD010000029.1"/>
</dbReference>
<dbReference type="GO" id="GO:0034755">
    <property type="term" value="P:iron ion transmembrane transport"/>
    <property type="evidence" value="ECO:0007669"/>
    <property type="project" value="TreeGrafter"/>
</dbReference>
<reference evidence="7" key="1">
    <citation type="submission" date="2022-10" db="EMBL/GenBank/DDBJ databases">
        <title>The WGS of Solirubrobacter ginsenosidimutans DSM 21036.</title>
        <authorList>
            <person name="Jiang Z."/>
        </authorList>
    </citation>
    <scope>NUCLEOTIDE SEQUENCE</scope>
    <source>
        <strain evidence="7">DSM 21036</strain>
    </source>
</reference>
<organism evidence="7 8">
    <name type="scientific">Solirubrobacter ginsenosidimutans</name>
    <dbReference type="NCBI Taxonomy" id="490573"/>
    <lineage>
        <taxon>Bacteria</taxon>
        <taxon>Bacillati</taxon>
        <taxon>Actinomycetota</taxon>
        <taxon>Thermoleophilia</taxon>
        <taxon>Solirubrobacterales</taxon>
        <taxon>Solirubrobacteraceae</taxon>
        <taxon>Solirubrobacter</taxon>
    </lineage>
</organism>
<feature type="transmembrane region" description="Helical" evidence="6">
    <location>
        <begin position="259"/>
        <end position="284"/>
    </location>
</feature>
<proteinExistence type="inferred from homology"/>
<keyword evidence="2 6" id="KW-0813">Transport</keyword>
<keyword evidence="8" id="KW-1185">Reference proteome</keyword>
<comment type="function">
    <text evidence="6">H(+)-stimulated, divalent metal cation uptake system.</text>
</comment>
<evidence type="ECO:0000256" key="1">
    <source>
        <dbReference type="ARBA" id="ARBA00004141"/>
    </source>
</evidence>
<dbReference type="Proteomes" id="UP001149140">
    <property type="component" value="Unassembled WGS sequence"/>
</dbReference>
<evidence type="ECO:0000256" key="3">
    <source>
        <dbReference type="ARBA" id="ARBA00022692"/>
    </source>
</evidence>
<comment type="similarity">
    <text evidence="6">Belongs to the NRAMP family.</text>
</comment>
<dbReference type="NCBIfam" id="NF001923">
    <property type="entry name" value="PRK00701.1"/>
    <property type="match status" value="1"/>
</dbReference>
<dbReference type="HAMAP" id="MF_00221">
    <property type="entry name" value="NRAMP"/>
    <property type="match status" value="1"/>
</dbReference>
<feature type="transmembrane region" description="Helical" evidence="6">
    <location>
        <begin position="371"/>
        <end position="392"/>
    </location>
</feature>
<comment type="caution">
    <text evidence="7">The sequence shown here is derived from an EMBL/GenBank/DDBJ whole genome shotgun (WGS) entry which is preliminary data.</text>
</comment>
<feature type="transmembrane region" description="Helical" evidence="6">
    <location>
        <begin position="347"/>
        <end position="365"/>
    </location>
</feature>
<feature type="transmembrane region" description="Helical" evidence="6">
    <location>
        <begin position="304"/>
        <end position="335"/>
    </location>
</feature>
<dbReference type="AlphaFoldDB" id="A0A9X3MYF9"/>
<evidence type="ECO:0000256" key="2">
    <source>
        <dbReference type="ARBA" id="ARBA00022448"/>
    </source>
</evidence>
<feature type="transmembrane region" description="Helical" evidence="6">
    <location>
        <begin position="34"/>
        <end position="52"/>
    </location>
</feature>
<dbReference type="NCBIfam" id="TIGR01197">
    <property type="entry name" value="nramp"/>
    <property type="match status" value="1"/>
</dbReference>
<keyword evidence="3 6" id="KW-0812">Transmembrane</keyword>
<feature type="transmembrane region" description="Helical" evidence="6">
    <location>
        <begin position="108"/>
        <end position="126"/>
    </location>
</feature>
<evidence type="ECO:0000256" key="5">
    <source>
        <dbReference type="ARBA" id="ARBA00023136"/>
    </source>
</evidence>
<evidence type="ECO:0000256" key="6">
    <source>
        <dbReference type="HAMAP-Rule" id="MF_00221"/>
    </source>
</evidence>
<name>A0A9X3MYF9_9ACTN</name>
<dbReference type="GO" id="GO:0015293">
    <property type="term" value="F:symporter activity"/>
    <property type="evidence" value="ECO:0007669"/>
    <property type="project" value="UniProtKB-UniRule"/>
</dbReference>
<feature type="transmembrane region" description="Helical" evidence="6">
    <location>
        <begin position="174"/>
        <end position="195"/>
    </location>
</feature>
<keyword evidence="5 6" id="KW-0472">Membrane</keyword>
<keyword evidence="6" id="KW-0406">Ion transport</keyword>
<dbReference type="PANTHER" id="PTHR11706:SF33">
    <property type="entry name" value="NATURAL RESISTANCE-ASSOCIATED MACROPHAGE PROTEIN 2"/>
    <property type="match status" value="1"/>
</dbReference>
<accession>A0A9X3MYF9</accession>
<protein>
    <recommendedName>
        <fullName evidence="6">Divalent metal cation transporter MntH</fullName>
    </recommendedName>
</protein>